<protein>
    <submittedName>
        <fullName evidence="1">GrpB family protein</fullName>
    </submittedName>
</protein>
<name>A0A7H0ISQ4_9ACTN</name>
<proteinExistence type="predicted"/>
<gene>
    <name evidence="1" type="ORF">IAG44_17695</name>
</gene>
<reference evidence="1 2" key="1">
    <citation type="submission" date="2020-08" db="EMBL/GenBank/DDBJ databases">
        <title>A novel species.</title>
        <authorList>
            <person name="Gao J."/>
        </authorList>
    </citation>
    <scope>NUCLEOTIDE SEQUENCE [LARGE SCALE GENOMIC DNA]</scope>
    <source>
        <strain evidence="1 2">CRXT-G-22</strain>
    </source>
</reference>
<accession>A0A7H0ISQ4</accession>
<dbReference type="KEGG" id="sroi:IAG44_17695"/>
<sequence>MEIVPYDPAWPTEFTALAARLRPALPDALRIDHIGSTSVPGLAAKPVIDVQISVPALTPDDDFRTPLEALGFRYRRDNPDRSKRYFREPEDTRRIHIHVRRAGSLDEQLNLVFRDFLRARPETARRYAEAKRELAARHRHDAEAYTEGKSPFIWATLREAAVWAQETGWEPGPSDA</sequence>
<dbReference type="PANTHER" id="PTHR34822">
    <property type="entry name" value="GRPB DOMAIN PROTEIN (AFU_ORTHOLOGUE AFUA_1G01530)"/>
    <property type="match status" value="1"/>
</dbReference>
<dbReference type="Gene3D" id="3.30.460.10">
    <property type="entry name" value="Beta Polymerase, domain 2"/>
    <property type="match status" value="1"/>
</dbReference>
<dbReference type="InterPro" id="IPR007344">
    <property type="entry name" value="GrpB/CoaE"/>
</dbReference>
<keyword evidence="2" id="KW-1185">Reference proteome</keyword>
<evidence type="ECO:0000313" key="2">
    <source>
        <dbReference type="Proteomes" id="UP000516052"/>
    </source>
</evidence>
<dbReference type="Proteomes" id="UP000516052">
    <property type="component" value="Chromosome"/>
</dbReference>
<dbReference type="InterPro" id="IPR043519">
    <property type="entry name" value="NT_sf"/>
</dbReference>
<evidence type="ECO:0000313" key="1">
    <source>
        <dbReference type="EMBL" id="QNP75820.1"/>
    </source>
</evidence>
<dbReference type="SUPFAM" id="SSF81301">
    <property type="entry name" value="Nucleotidyltransferase"/>
    <property type="match status" value="1"/>
</dbReference>
<dbReference type="EMBL" id="CP060828">
    <property type="protein sequence ID" value="QNP75820.1"/>
    <property type="molecule type" value="Genomic_DNA"/>
</dbReference>
<dbReference type="Pfam" id="PF04229">
    <property type="entry name" value="GrpB"/>
    <property type="match status" value="1"/>
</dbReference>
<dbReference type="AlphaFoldDB" id="A0A7H0ISQ4"/>
<organism evidence="1 2">
    <name type="scientific">Streptomyces roseirectus</name>
    <dbReference type="NCBI Taxonomy" id="2768066"/>
    <lineage>
        <taxon>Bacteria</taxon>
        <taxon>Bacillati</taxon>
        <taxon>Actinomycetota</taxon>
        <taxon>Actinomycetes</taxon>
        <taxon>Kitasatosporales</taxon>
        <taxon>Streptomycetaceae</taxon>
        <taxon>Streptomyces</taxon>
    </lineage>
</organism>
<dbReference type="PANTHER" id="PTHR34822:SF1">
    <property type="entry name" value="GRPB FAMILY PROTEIN"/>
    <property type="match status" value="1"/>
</dbReference>